<proteinExistence type="predicted"/>
<gene>
    <name evidence="1" type="ORF">K5V21_00875</name>
</gene>
<dbReference type="InterPro" id="IPR011990">
    <property type="entry name" value="TPR-like_helical_dom_sf"/>
</dbReference>
<reference evidence="1 2" key="1">
    <citation type="journal article" date="2021" name="Cell Host Microbe">
        <title>in vivo commensal control of Clostridioides difficile virulence.</title>
        <authorList>
            <person name="Girinathan B.P."/>
            <person name="Dibenedetto N."/>
            <person name="Worley J.N."/>
            <person name="Peltier J."/>
            <person name="Arrieta-Ortiz M.L."/>
            <person name="Rupa Christinal Immanuel S."/>
            <person name="Lavin R."/>
            <person name="Delaney M.L."/>
            <person name="Cummins C."/>
            <person name="Hoffmann M."/>
            <person name="Luo Y."/>
            <person name="Gonzalez-Escalona N."/>
            <person name="Allard M."/>
            <person name="Onderdonk A.B."/>
            <person name="Gerber G.K."/>
            <person name="Sonenshein A.L."/>
            <person name="Baliga N."/>
            <person name="Dupuy B."/>
            <person name="Bry L."/>
        </authorList>
    </citation>
    <scope>NUCLEOTIDE SEQUENCE [LARGE SCALE GENOMIC DNA]</scope>
    <source>
        <strain evidence="1 2">DSM 599</strain>
    </source>
</reference>
<dbReference type="Proteomes" id="UP001299068">
    <property type="component" value="Unassembled WGS sequence"/>
</dbReference>
<dbReference type="EMBL" id="JAIKTU010000001">
    <property type="protein sequence ID" value="MBY0753997.1"/>
    <property type="molecule type" value="Genomic_DNA"/>
</dbReference>
<evidence type="ECO:0000313" key="2">
    <source>
        <dbReference type="Proteomes" id="UP001299068"/>
    </source>
</evidence>
<dbReference type="RefSeq" id="WP_221858357.1">
    <property type="nucleotide sequence ID" value="NZ_JAIKTU010000001.1"/>
</dbReference>
<keyword evidence="2" id="KW-1185">Reference proteome</keyword>
<sequence>MDWVPFKKIEKSITNRLHKRDKKKYGIYEAEVEEMEEFLAIDDCDELIRQGYNFLEGKNGFDKNIRKAISLFERAESFASVHAAMILCIIYSKGGREVKADGSKSHYYYKLAEKHMKSTKSEAKSAMKILEKGDGNLIKSNDNRLDGLKKLAKELNKGN</sequence>
<evidence type="ECO:0008006" key="3">
    <source>
        <dbReference type="Google" id="ProtNLM"/>
    </source>
</evidence>
<name>A0ABS7KTQ7_CLOSR</name>
<comment type="caution">
    <text evidence="1">The sequence shown here is derived from an EMBL/GenBank/DDBJ whole genome shotgun (WGS) entry which is preliminary data.</text>
</comment>
<protein>
    <recommendedName>
        <fullName evidence="3">Sel1 repeat family protein</fullName>
    </recommendedName>
</protein>
<dbReference type="SUPFAM" id="SSF81901">
    <property type="entry name" value="HCP-like"/>
    <property type="match status" value="1"/>
</dbReference>
<dbReference type="Gene3D" id="1.25.40.10">
    <property type="entry name" value="Tetratricopeptide repeat domain"/>
    <property type="match status" value="1"/>
</dbReference>
<accession>A0ABS7KTQ7</accession>
<evidence type="ECO:0000313" key="1">
    <source>
        <dbReference type="EMBL" id="MBY0753997.1"/>
    </source>
</evidence>
<organism evidence="1 2">
    <name type="scientific">Clostridium sardiniense</name>
    <name type="common">Clostridium absonum</name>
    <dbReference type="NCBI Taxonomy" id="29369"/>
    <lineage>
        <taxon>Bacteria</taxon>
        <taxon>Bacillati</taxon>
        <taxon>Bacillota</taxon>
        <taxon>Clostridia</taxon>
        <taxon>Eubacteriales</taxon>
        <taxon>Clostridiaceae</taxon>
        <taxon>Clostridium</taxon>
    </lineage>
</organism>